<keyword evidence="3 8" id="KW-0028">Amino-acid biosynthesis</keyword>
<dbReference type="Proteomes" id="UP001333710">
    <property type="component" value="Chromosome"/>
</dbReference>
<proteinExistence type="inferred from homology"/>
<dbReference type="KEGG" id="pmaw:MACH26_00250"/>
<dbReference type="InterPro" id="IPR011342">
    <property type="entry name" value="Shikimate_DH"/>
</dbReference>
<gene>
    <name evidence="8 12" type="primary">aroE</name>
    <name evidence="12" type="ORF">MACH26_00250</name>
</gene>
<reference evidence="12" key="1">
    <citation type="submission" date="2023-01" db="EMBL/GenBank/DDBJ databases">
        <title>Complete genome sequence of Planctobacterium marinum strain Dej080120_11.</title>
        <authorList>
            <person name="Ueki S."/>
            <person name="Maruyama F."/>
        </authorList>
    </citation>
    <scope>NUCLEOTIDE SEQUENCE</scope>
    <source>
        <strain evidence="12">Dej080120_11</strain>
    </source>
</reference>
<dbReference type="NCBIfam" id="TIGR00507">
    <property type="entry name" value="aroE"/>
    <property type="match status" value="1"/>
</dbReference>
<dbReference type="GO" id="GO:0019632">
    <property type="term" value="P:shikimate metabolic process"/>
    <property type="evidence" value="ECO:0007669"/>
    <property type="project" value="InterPro"/>
</dbReference>
<evidence type="ECO:0000256" key="1">
    <source>
        <dbReference type="ARBA" id="ARBA00004871"/>
    </source>
</evidence>
<evidence type="ECO:0000259" key="11">
    <source>
        <dbReference type="Pfam" id="PF18317"/>
    </source>
</evidence>
<feature type="binding site" evidence="8">
    <location>
        <position position="214"/>
    </location>
    <ligand>
        <name>shikimate</name>
        <dbReference type="ChEBI" id="CHEBI:36208"/>
    </ligand>
</feature>
<dbReference type="Gene3D" id="3.40.50.10860">
    <property type="entry name" value="Leucine Dehydrogenase, chain A, domain 1"/>
    <property type="match status" value="1"/>
</dbReference>
<dbReference type="GO" id="GO:0004764">
    <property type="term" value="F:shikimate 3-dehydrogenase (NADP+) activity"/>
    <property type="evidence" value="ECO:0007669"/>
    <property type="project" value="UniProtKB-UniRule"/>
</dbReference>
<dbReference type="Pfam" id="PF08501">
    <property type="entry name" value="Shikimate_dh_N"/>
    <property type="match status" value="1"/>
</dbReference>
<keyword evidence="5 8" id="KW-0560">Oxidoreductase</keyword>
<dbReference type="GO" id="GO:0008652">
    <property type="term" value="P:amino acid biosynthetic process"/>
    <property type="evidence" value="ECO:0007669"/>
    <property type="project" value="UniProtKB-KW"/>
</dbReference>
<dbReference type="InterPro" id="IPR036291">
    <property type="entry name" value="NAD(P)-bd_dom_sf"/>
</dbReference>
<dbReference type="SUPFAM" id="SSF51735">
    <property type="entry name" value="NAD(P)-binding Rossmann-fold domains"/>
    <property type="match status" value="1"/>
</dbReference>
<evidence type="ECO:0000259" key="9">
    <source>
        <dbReference type="Pfam" id="PF01488"/>
    </source>
</evidence>
<feature type="binding site" evidence="8">
    <location>
        <position position="101"/>
    </location>
    <ligand>
        <name>shikimate</name>
        <dbReference type="ChEBI" id="CHEBI:36208"/>
    </ligand>
</feature>
<dbReference type="GO" id="GO:0009423">
    <property type="term" value="P:chorismate biosynthetic process"/>
    <property type="evidence" value="ECO:0007669"/>
    <property type="project" value="UniProtKB-UniRule"/>
</dbReference>
<keyword evidence="4 8" id="KW-0521">NADP</keyword>
<dbReference type="Gene3D" id="3.40.50.720">
    <property type="entry name" value="NAD(P)-binding Rossmann-like Domain"/>
    <property type="match status" value="1"/>
</dbReference>
<sequence length="269" mass="29185">MKKFVVFGNPIAHSRSPEIHRMFAQQFGEQLSYERQLSTESDFAKDVGALQQEGFIGCNVTLPFKELAFQLADEVSQRARIAGAANTLSLFRDKIVADNTDGQGLVGDLQLSVDLAAKHVLLLGAGGAARGCIYPLLQAGVEKISIWNRTREKVASLANELCAYGNVVAVSNLELAATKANIVVNSTSSSVNGSVPDIAPEVFGDAELVYDMFYQQSKTSFLEFAEKQNNEALLKDGLGMLVGQAAESYRIWHGQQPDINSVVDVLRKS</sequence>
<evidence type="ECO:0000256" key="6">
    <source>
        <dbReference type="ARBA" id="ARBA00023141"/>
    </source>
</evidence>
<feature type="binding site" evidence="8">
    <location>
        <begin position="124"/>
        <end position="128"/>
    </location>
    <ligand>
        <name>NADP(+)</name>
        <dbReference type="ChEBI" id="CHEBI:58349"/>
    </ligand>
</feature>
<feature type="binding site" evidence="8">
    <location>
        <begin position="14"/>
        <end position="16"/>
    </location>
    <ligand>
        <name>shikimate</name>
        <dbReference type="ChEBI" id="CHEBI:36208"/>
    </ligand>
</feature>
<evidence type="ECO:0000259" key="10">
    <source>
        <dbReference type="Pfam" id="PF08501"/>
    </source>
</evidence>
<dbReference type="PANTHER" id="PTHR21089:SF1">
    <property type="entry name" value="BIFUNCTIONAL 3-DEHYDROQUINATE DEHYDRATASE_SHIKIMATE DEHYDROGENASE, CHLOROPLASTIC"/>
    <property type="match status" value="1"/>
</dbReference>
<feature type="binding site" evidence="8">
    <location>
        <position position="61"/>
    </location>
    <ligand>
        <name>shikimate</name>
        <dbReference type="ChEBI" id="CHEBI:36208"/>
    </ligand>
</feature>
<feature type="binding site" evidence="8">
    <location>
        <position position="237"/>
    </location>
    <ligand>
        <name>NADP(+)</name>
        <dbReference type="ChEBI" id="CHEBI:58349"/>
    </ligand>
</feature>
<dbReference type="CDD" id="cd01065">
    <property type="entry name" value="NAD_bind_Shikimate_DH"/>
    <property type="match status" value="1"/>
</dbReference>
<dbReference type="InterPro" id="IPR013708">
    <property type="entry name" value="Shikimate_DH-bd_N"/>
</dbReference>
<comment type="function">
    <text evidence="8">Involved in the biosynthesis of the chorismate, which leads to the biosynthesis of aromatic amino acids. Catalyzes the reversible NADPH linked reduction of 3-dehydroshikimate (DHSA) to yield shikimate (SA).</text>
</comment>
<keyword evidence="6 8" id="KW-0057">Aromatic amino acid biosynthesis</keyword>
<feature type="active site" description="Proton acceptor" evidence="8">
    <location>
        <position position="65"/>
    </location>
</feature>
<dbReference type="NCBIfam" id="NF001310">
    <property type="entry name" value="PRK00258.1-2"/>
    <property type="match status" value="1"/>
</dbReference>
<comment type="caution">
    <text evidence="8">Lacks conserved residue(s) required for the propagation of feature annotation.</text>
</comment>
<evidence type="ECO:0000313" key="13">
    <source>
        <dbReference type="Proteomes" id="UP001333710"/>
    </source>
</evidence>
<feature type="domain" description="Quinate/shikimate 5-dehydrogenase/glutamyl-tRNA reductase" evidence="9">
    <location>
        <begin position="114"/>
        <end position="190"/>
    </location>
</feature>
<evidence type="ECO:0000256" key="8">
    <source>
        <dbReference type="HAMAP-Rule" id="MF_00222"/>
    </source>
</evidence>
<accession>A0AA48KQL0</accession>
<dbReference type="EC" id="1.1.1.25" evidence="2 8"/>
<feature type="binding site" evidence="8">
    <location>
        <position position="212"/>
    </location>
    <ligand>
        <name>NADP(+)</name>
        <dbReference type="ChEBI" id="CHEBI:58349"/>
    </ligand>
</feature>
<dbReference type="GO" id="GO:0050661">
    <property type="term" value="F:NADP binding"/>
    <property type="evidence" value="ECO:0007669"/>
    <property type="project" value="InterPro"/>
</dbReference>
<feature type="binding site" evidence="8">
    <location>
        <position position="244"/>
    </location>
    <ligand>
        <name>shikimate</name>
        <dbReference type="ChEBI" id="CHEBI:36208"/>
    </ligand>
</feature>
<evidence type="ECO:0000256" key="4">
    <source>
        <dbReference type="ARBA" id="ARBA00022857"/>
    </source>
</evidence>
<comment type="pathway">
    <text evidence="1 8">Metabolic intermediate biosynthesis; chorismate biosynthesis; chorismate from D-erythrose 4-phosphate and phosphoenolpyruvate: step 4/7.</text>
</comment>
<dbReference type="InterPro" id="IPR006151">
    <property type="entry name" value="Shikm_DH/Glu-tRNA_Rdtase"/>
</dbReference>
<comment type="catalytic activity">
    <reaction evidence="7 8">
        <text>shikimate + NADP(+) = 3-dehydroshikimate + NADPH + H(+)</text>
        <dbReference type="Rhea" id="RHEA:17737"/>
        <dbReference type="ChEBI" id="CHEBI:15378"/>
        <dbReference type="ChEBI" id="CHEBI:16630"/>
        <dbReference type="ChEBI" id="CHEBI:36208"/>
        <dbReference type="ChEBI" id="CHEBI:57783"/>
        <dbReference type="ChEBI" id="CHEBI:58349"/>
        <dbReference type="EC" id="1.1.1.25"/>
    </reaction>
</comment>
<dbReference type="PANTHER" id="PTHR21089">
    <property type="entry name" value="SHIKIMATE DEHYDROGENASE"/>
    <property type="match status" value="1"/>
</dbReference>
<dbReference type="EMBL" id="AP027272">
    <property type="protein sequence ID" value="BDX04504.1"/>
    <property type="molecule type" value="Genomic_DNA"/>
</dbReference>
<comment type="similarity">
    <text evidence="8">Belongs to the shikimate dehydrogenase family.</text>
</comment>
<dbReference type="AlphaFoldDB" id="A0AA48KQL0"/>
<dbReference type="HAMAP" id="MF_00222">
    <property type="entry name" value="Shikimate_DH_AroE"/>
    <property type="match status" value="1"/>
</dbReference>
<dbReference type="GO" id="GO:0009073">
    <property type="term" value="P:aromatic amino acid family biosynthetic process"/>
    <property type="evidence" value="ECO:0007669"/>
    <property type="project" value="UniProtKB-KW"/>
</dbReference>
<evidence type="ECO:0000256" key="5">
    <source>
        <dbReference type="ARBA" id="ARBA00023002"/>
    </source>
</evidence>
<evidence type="ECO:0000256" key="2">
    <source>
        <dbReference type="ARBA" id="ARBA00012962"/>
    </source>
</evidence>
<dbReference type="FunFam" id="3.40.50.10860:FF:000006">
    <property type="entry name" value="Shikimate dehydrogenase (NADP(+))"/>
    <property type="match status" value="1"/>
</dbReference>
<comment type="subunit">
    <text evidence="8">Homodimer.</text>
</comment>
<feature type="domain" description="Shikimate dehydrogenase substrate binding N-terminal" evidence="10">
    <location>
        <begin position="6"/>
        <end position="88"/>
    </location>
</feature>
<dbReference type="InterPro" id="IPR022893">
    <property type="entry name" value="Shikimate_DH_fam"/>
</dbReference>
<dbReference type="InterPro" id="IPR041121">
    <property type="entry name" value="SDH_C"/>
</dbReference>
<feature type="domain" description="SDH C-terminal" evidence="11">
    <location>
        <begin position="237"/>
        <end position="266"/>
    </location>
</feature>
<dbReference type="SUPFAM" id="SSF53223">
    <property type="entry name" value="Aminoacid dehydrogenase-like, N-terminal domain"/>
    <property type="match status" value="1"/>
</dbReference>
<organism evidence="12 13">
    <name type="scientific">Planctobacterium marinum</name>
    <dbReference type="NCBI Taxonomy" id="1631968"/>
    <lineage>
        <taxon>Bacteria</taxon>
        <taxon>Pseudomonadati</taxon>
        <taxon>Pseudomonadota</taxon>
        <taxon>Gammaproteobacteria</taxon>
        <taxon>Alteromonadales</taxon>
        <taxon>Alteromonadaceae</taxon>
        <taxon>Planctobacterium</taxon>
    </lineage>
</organism>
<feature type="binding site" evidence="8">
    <location>
        <begin position="148"/>
        <end position="153"/>
    </location>
    <ligand>
        <name>NADP(+)</name>
        <dbReference type="ChEBI" id="CHEBI:58349"/>
    </ligand>
</feature>
<dbReference type="RefSeq" id="WP_338290274.1">
    <property type="nucleotide sequence ID" value="NZ_AP027272.1"/>
</dbReference>
<dbReference type="GO" id="GO:0005829">
    <property type="term" value="C:cytosol"/>
    <property type="evidence" value="ECO:0007669"/>
    <property type="project" value="TreeGrafter"/>
</dbReference>
<protein>
    <recommendedName>
        <fullName evidence="2 8">Shikimate dehydrogenase (NADP(+))</fullName>
        <shortName evidence="8">SDH</shortName>
        <ecNumber evidence="2 8">1.1.1.25</ecNumber>
    </recommendedName>
</protein>
<name>A0AA48KQL0_9ALTE</name>
<evidence type="ECO:0000313" key="12">
    <source>
        <dbReference type="EMBL" id="BDX04504.1"/>
    </source>
</evidence>
<evidence type="ECO:0000256" key="3">
    <source>
        <dbReference type="ARBA" id="ARBA00022605"/>
    </source>
</evidence>
<keyword evidence="13" id="KW-1185">Reference proteome</keyword>
<feature type="binding site" evidence="8">
    <location>
        <position position="86"/>
    </location>
    <ligand>
        <name>shikimate</name>
        <dbReference type="ChEBI" id="CHEBI:36208"/>
    </ligand>
</feature>
<dbReference type="Pfam" id="PF01488">
    <property type="entry name" value="Shikimate_DH"/>
    <property type="match status" value="1"/>
</dbReference>
<dbReference type="InterPro" id="IPR046346">
    <property type="entry name" value="Aminoacid_DH-like_N_sf"/>
</dbReference>
<dbReference type="Pfam" id="PF18317">
    <property type="entry name" value="SDH_C"/>
    <property type="match status" value="1"/>
</dbReference>
<evidence type="ECO:0000256" key="7">
    <source>
        <dbReference type="ARBA" id="ARBA00049442"/>
    </source>
</evidence>